<feature type="binding site" evidence="13">
    <location>
        <position position="250"/>
    </location>
    <ligand>
        <name>Zn(2+)</name>
        <dbReference type="ChEBI" id="CHEBI:29105"/>
        <label>2</label>
    </ligand>
</feature>
<dbReference type="InterPro" id="IPR017850">
    <property type="entry name" value="Alkaline_phosphatase_core_sf"/>
</dbReference>
<dbReference type="Pfam" id="PF00245">
    <property type="entry name" value="Alk_phosphatase"/>
    <property type="match status" value="1"/>
</dbReference>
<dbReference type="OrthoDB" id="7392499at2759"/>
<organism evidence="16 17">
    <name type="scientific">Wickerhamomyces mucosus</name>
    <dbReference type="NCBI Taxonomy" id="1378264"/>
    <lineage>
        <taxon>Eukaryota</taxon>
        <taxon>Fungi</taxon>
        <taxon>Dikarya</taxon>
        <taxon>Ascomycota</taxon>
        <taxon>Saccharomycotina</taxon>
        <taxon>Saccharomycetes</taxon>
        <taxon>Phaffomycetales</taxon>
        <taxon>Wickerhamomycetaceae</taxon>
        <taxon>Wickerhamomyces</taxon>
    </lineage>
</organism>
<name>A0A9P8P3T2_9ASCO</name>
<dbReference type="PANTHER" id="PTHR11596">
    <property type="entry name" value="ALKALINE PHOSPHATASE"/>
    <property type="match status" value="1"/>
</dbReference>
<dbReference type="AlphaFoldDB" id="A0A9P8P3T2"/>
<dbReference type="GO" id="GO:0019637">
    <property type="term" value="P:organophosphate metabolic process"/>
    <property type="evidence" value="ECO:0007669"/>
    <property type="project" value="UniProtKB-ARBA"/>
</dbReference>
<evidence type="ECO:0000256" key="3">
    <source>
        <dbReference type="ARBA" id="ARBA00012647"/>
    </source>
</evidence>
<feature type="binding site" evidence="13">
    <location>
        <position position="241"/>
    </location>
    <ligand>
        <name>Mg(2+)</name>
        <dbReference type="ChEBI" id="CHEBI:18420"/>
    </ligand>
</feature>
<evidence type="ECO:0000256" key="8">
    <source>
        <dbReference type="ARBA" id="ARBA00022833"/>
    </source>
</evidence>
<comment type="cofactor">
    <cofactor evidence="13">
        <name>Mg(2+)</name>
        <dbReference type="ChEBI" id="CHEBI:18420"/>
    </cofactor>
    <text evidence="13">Binds 1 Mg(2+) ion.</text>
</comment>
<evidence type="ECO:0000256" key="11">
    <source>
        <dbReference type="ARBA" id="ARBA00023136"/>
    </source>
</evidence>
<evidence type="ECO:0000256" key="5">
    <source>
        <dbReference type="ARBA" id="ARBA00022692"/>
    </source>
</evidence>
<feature type="binding site" evidence="13">
    <location>
        <position position="246"/>
    </location>
    <ligand>
        <name>Zn(2+)</name>
        <dbReference type="ChEBI" id="CHEBI:29105"/>
        <label>2</label>
    </ligand>
</feature>
<evidence type="ECO:0000256" key="15">
    <source>
        <dbReference type="RuleBase" id="RU003947"/>
    </source>
</evidence>
<evidence type="ECO:0000313" key="17">
    <source>
        <dbReference type="Proteomes" id="UP000769528"/>
    </source>
</evidence>
<evidence type="ECO:0000256" key="1">
    <source>
        <dbReference type="ARBA" id="ARBA00004167"/>
    </source>
</evidence>
<keyword evidence="6 13" id="KW-0479">Metal-binding</keyword>
<comment type="subcellular location">
    <subcellularLocation>
        <location evidence="1">Membrane</location>
        <topology evidence="1">Single-pass membrane protein</topology>
    </subcellularLocation>
</comment>
<dbReference type="SUPFAM" id="SSF53649">
    <property type="entry name" value="Alkaline phosphatase-like"/>
    <property type="match status" value="1"/>
</dbReference>
<evidence type="ECO:0000256" key="2">
    <source>
        <dbReference type="ARBA" id="ARBA00005984"/>
    </source>
</evidence>
<dbReference type="GO" id="GO:0000329">
    <property type="term" value="C:fungal-type vacuole membrane"/>
    <property type="evidence" value="ECO:0007669"/>
    <property type="project" value="TreeGrafter"/>
</dbReference>
<feature type="binding site" evidence="13">
    <location>
        <position position="289"/>
    </location>
    <ligand>
        <name>Zn(2+)</name>
        <dbReference type="ChEBI" id="CHEBI:29105"/>
        <label>2</label>
    </ligand>
</feature>
<accession>A0A9P8P3T2</accession>
<dbReference type="FunFam" id="3.40.720.10:FF:000063">
    <property type="entry name" value="Alkaline phosphatase"/>
    <property type="match status" value="1"/>
</dbReference>
<dbReference type="GO" id="GO:0046872">
    <property type="term" value="F:metal ion binding"/>
    <property type="evidence" value="ECO:0007669"/>
    <property type="project" value="UniProtKB-KW"/>
</dbReference>
<keyword evidence="8 13" id="KW-0862">Zinc</keyword>
<feature type="binding site" evidence="13">
    <location>
        <position position="100"/>
    </location>
    <ligand>
        <name>Mg(2+)</name>
        <dbReference type="ChEBI" id="CHEBI:18420"/>
    </ligand>
</feature>
<dbReference type="InterPro" id="IPR001952">
    <property type="entry name" value="Alkaline_phosphatase"/>
</dbReference>
<dbReference type="PROSITE" id="PS00123">
    <property type="entry name" value="ALKALINE_PHOSPHATASE"/>
    <property type="match status" value="1"/>
</dbReference>
<keyword evidence="4" id="KW-0597">Phosphoprotein</keyword>
<feature type="binding site" evidence="13">
    <location>
        <position position="391"/>
    </location>
    <ligand>
        <name>Zn(2+)</name>
        <dbReference type="ChEBI" id="CHEBI:29105"/>
        <label>2</label>
    </ligand>
</feature>
<feature type="binding site" evidence="13">
    <location>
        <position position="98"/>
    </location>
    <ligand>
        <name>Mg(2+)</name>
        <dbReference type="ChEBI" id="CHEBI:18420"/>
    </ligand>
</feature>
<proteinExistence type="inferred from homology"/>
<comment type="caution">
    <text evidence="16">The sequence shown here is derived from an EMBL/GenBank/DDBJ whole genome shotgun (WGS) entry which is preliminary data.</text>
</comment>
<keyword evidence="17" id="KW-1185">Reference proteome</keyword>
<comment type="cofactor">
    <cofactor evidence="13">
        <name>Zn(2+)</name>
        <dbReference type="ChEBI" id="CHEBI:29105"/>
    </cofactor>
    <text evidence="13">Binds 2 Zn(2+) ions.</text>
</comment>
<keyword evidence="5" id="KW-0812">Transmembrane</keyword>
<sequence length="452" mass="50407">MGPASLSLARSFKQYHNNLNYSDILTLDKHLIGSSRTRSSNSLITDSAAGATAFSCGEKSYNGAIGIDDQFKPCGTILEALKLKGYLTGLVVTTRITDATPASFSSHVKYRSFEDLIALHQLGHYPLGRVVDLLIGGGRTHFYSNESSIEYGSKGSRLDGRNLIEEALNEGWNYIGNRTSFDNAEIGQLPILGLLDDFDIPFEIDRNDSIHPSLKEQTKFALESLNKASENSNQGFFLLVEGSRIDHAGHYNDPATQVREVLSFDETFQEILKFAENSSVETLIISTSDHETGGLAVGRQISAKYPDYKWFPEILNNVKHSGEYLTSKILNYNGDDLENFLKDEIILKGLGINDLKDEEFSKLLQNIESPHYILNELISIRSQTGWSTHGHSAVDVNIYGYSNKKDVFTQILTKLNGNRENIEIGKFLQDYTNVDIDEITSKLVNTTIEPRN</sequence>
<comment type="catalytic activity">
    <reaction evidence="15">
        <text>a phosphate monoester + H2O = an alcohol + phosphate</text>
        <dbReference type="Rhea" id="RHEA:15017"/>
        <dbReference type="ChEBI" id="CHEBI:15377"/>
        <dbReference type="ChEBI" id="CHEBI:30879"/>
        <dbReference type="ChEBI" id="CHEBI:43474"/>
        <dbReference type="ChEBI" id="CHEBI:67140"/>
        <dbReference type="EC" id="3.1.3.1"/>
    </reaction>
</comment>
<dbReference type="EMBL" id="JAEUBF010001473">
    <property type="protein sequence ID" value="KAH3664332.1"/>
    <property type="molecule type" value="Genomic_DNA"/>
</dbReference>
<keyword evidence="10" id="KW-1133">Transmembrane helix</keyword>
<dbReference type="GO" id="GO:0004035">
    <property type="term" value="F:alkaline phosphatase activity"/>
    <property type="evidence" value="ECO:0007669"/>
    <property type="project" value="UniProtKB-EC"/>
</dbReference>
<dbReference type="EC" id="3.1.3.1" evidence="3 15"/>
<dbReference type="PRINTS" id="PR00113">
    <property type="entry name" value="ALKPHPHTASE"/>
</dbReference>
<evidence type="ECO:0000256" key="7">
    <source>
        <dbReference type="ARBA" id="ARBA00022801"/>
    </source>
</evidence>
<comment type="similarity">
    <text evidence="2 14">Belongs to the alkaline phosphatase family.</text>
</comment>
<reference evidence="16" key="1">
    <citation type="journal article" date="2021" name="Open Biol.">
        <title>Shared evolutionary footprints suggest mitochondrial oxidative damage underlies multiple complex I losses in fungi.</title>
        <authorList>
            <person name="Schikora-Tamarit M.A."/>
            <person name="Marcet-Houben M."/>
            <person name="Nosek J."/>
            <person name="Gabaldon T."/>
        </authorList>
    </citation>
    <scope>NUCLEOTIDE SEQUENCE</scope>
    <source>
        <strain evidence="16">CBS6341</strain>
    </source>
</reference>
<dbReference type="InterPro" id="IPR018299">
    <property type="entry name" value="Alkaline_phosphatase_AS"/>
</dbReference>
<dbReference type="Proteomes" id="UP000769528">
    <property type="component" value="Unassembled WGS sequence"/>
</dbReference>
<gene>
    <name evidence="16" type="ORF">WICMUC_005717</name>
</gene>
<evidence type="ECO:0000256" key="14">
    <source>
        <dbReference type="RuleBase" id="RU003946"/>
    </source>
</evidence>
<reference evidence="16" key="2">
    <citation type="submission" date="2021-01" db="EMBL/GenBank/DDBJ databases">
        <authorList>
            <person name="Schikora-Tamarit M.A."/>
        </authorList>
    </citation>
    <scope>NUCLEOTIDE SEQUENCE</scope>
    <source>
        <strain evidence="16">CBS6341</strain>
    </source>
</reference>
<dbReference type="CDD" id="cd16012">
    <property type="entry name" value="ALP"/>
    <property type="match status" value="1"/>
</dbReference>
<keyword evidence="11" id="KW-0472">Membrane</keyword>
<evidence type="ECO:0000256" key="6">
    <source>
        <dbReference type="ARBA" id="ARBA00022723"/>
    </source>
</evidence>
<evidence type="ECO:0000256" key="4">
    <source>
        <dbReference type="ARBA" id="ARBA00022553"/>
    </source>
</evidence>
<keyword evidence="9 13" id="KW-0460">Magnesium</keyword>
<evidence type="ECO:0000256" key="12">
    <source>
        <dbReference type="PIRSR" id="PIRSR601952-1"/>
    </source>
</evidence>
<evidence type="ECO:0000256" key="9">
    <source>
        <dbReference type="ARBA" id="ARBA00022842"/>
    </source>
</evidence>
<keyword evidence="7 15" id="KW-0378">Hydrolase</keyword>
<dbReference type="Gene3D" id="1.10.60.40">
    <property type="match status" value="1"/>
</dbReference>
<feature type="binding site" evidence="13">
    <location>
        <position position="290"/>
    </location>
    <ligand>
        <name>Zn(2+)</name>
        <dbReference type="ChEBI" id="CHEBI:29105"/>
        <label>2</label>
    </ligand>
</feature>
<evidence type="ECO:0000256" key="13">
    <source>
        <dbReference type="PIRSR" id="PIRSR601952-2"/>
    </source>
</evidence>
<evidence type="ECO:0000313" key="16">
    <source>
        <dbReference type="EMBL" id="KAH3664332.1"/>
    </source>
</evidence>
<dbReference type="PANTHER" id="PTHR11596:SF5">
    <property type="entry name" value="ALKALINE PHOSPHATASE"/>
    <property type="match status" value="1"/>
</dbReference>
<feature type="active site" description="Phosphoserine intermediate" evidence="12">
    <location>
        <position position="47"/>
    </location>
</feature>
<protein>
    <recommendedName>
        <fullName evidence="3 15">Alkaline phosphatase</fullName>
        <ecNumber evidence="3 15">3.1.3.1</ecNumber>
    </recommendedName>
</protein>
<dbReference type="Gene3D" id="3.40.720.10">
    <property type="entry name" value="Alkaline Phosphatase, subunit A"/>
    <property type="match status" value="1"/>
</dbReference>
<dbReference type="FunFam" id="1.10.60.40:FF:000002">
    <property type="entry name" value="Alkaline phosphatase"/>
    <property type="match status" value="1"/>
</dbReference>
<dbReference type="SMART" id="SM00098">
    <property type="entry name" value="alkPPc"/>
    <property type="match status" value="1"/>
</dbReference>
<evidence type="ECO:0000256" key="10">
    <source>
        <dbReference type="ARBA" id="ARBA00022989"/>
    </source>
</evidence>